<proteinExistence type="predicted"/>
<feature type="region of interest" description="Disordered" evidence="1">
    <location>
        <begin position="77"/>
        <end position="123"/>
    </location>
</feature>
<organism evidence="2 3">
    <name type="scientific">Eumeta variegata</name>
    <name type="common">Bagworm moth</name>
    <name type="synonym">Eumeta japonica</name>
    <dbReference type="NCBI Taxonomy" id="151549"/>
    <lineage>
        <taxon>Eukaryota</taxon>
        <taxon>Metazoa</taxon>
        <taxon>Ecdysozoa</taxon>
        <taxon>Arthropoda</taxon>
        <taxon>Hexapoda</taxon>
        <taxon>Insecta</taxon>
        <taxon>Pterygota</taxon>
        <taxon>Neoptera</taxon>
        <taxon>Endopterygota</taxon>
        <taxon>Lepidoptera</taxon>
        <taxon>Glossata</taxon>
        <taxon>Ditrysia</taxon>
        <taxon>Tineoidea</taxon>
        <taxon>Psychidae</taxon>
        <taxon>Oiketicinae</taxon>
        <taxon>Eumeta</taxon>
    </lineage>
</organism>
<protein>
    <submittedName>
        <fullName evidence="2">Uncharacterized protein</fullName>
    </submittedName>
</protein>
<name>A0A4C1ZPD4_EUMVA</name>
<accession>A0A4C1ZPD4</accession>
<dbReference type="EMBL" id="BGZK01001937">
    <property type="protein sequence ID" value="GBP88487.1"/>
    <property type="molecule type" value="Genomic_DNA"/>
</dbReference>
<sequence>MTEYLPLSGHKKKTNLVLREIMGTYPGSFSSGSEKSYFDAVLKVFGTIAHSHGRLLPASYARRTEFENMRHTWAAHHPSERVLERPSTSSRPKGRILRNFSEQEYKQAPPSDSRPSMRSALKL</sequence>
<evidence type="ECO:0000256" key="1">
    <source>
        <dbReference type="SAM" id="MobiDB-lite"/>
    </source>
</evidence>
<evidence type="ECO:0000313" key="3">
    <source>
        <dbReference type="Proteomes" id="UP000299102"/>
    </source>
</evidence>
<keyword evidence="3" id="KW-1185">Reference proteome</keyword>
<reference evidence="2 3" key="1">
    <citation type="journal article" date="2019" name="Commun. Biol.">
        <title>The bagworm genome reveals a unique fibroin gene that provides high tensile strength.</title>
        <authorList>
            <person name="Kono N."/>
            <person name="Nakamura H."/>
            <person name="Ohtoshi R."/>
            <person name="Tomita M."/>
            <person name="Numata K."/>
            <person name="Arakawa K."/>
        </authorList>
    </citation>
    <scope>NUCLEOTIDE SEQUENCE [LARGE SCALE GENOMIC DNA]</scope>
</reference>
<evidence type="ECO:0000313" key="2">
    <source>
        <dbReference type="EMBL" id="GBP88487.1"/>
    </source>
</evidence>
<dbReference type="Proteomes" id="UP000299102">
    <property type="component" value="Unassembled WGS sequence"/>
</dbReference>
<dbReference type="AlphaFoldDB" id="A0A4C1ZPD4"/>
<comment type="caution">
    <text evidence="2">The sequence shown here is derived from an EMBL/GenBank/DDBJ whole genome shotgun (WGS) entry which is preliminary data.</text>
</comment>
<gene>
    <name evidence="2" type="ORF">EVAR_64920_1</name>
</gene>